<dbReference type="AlphaFoldDB" id="A0A8T2XCH4"/>
<sequence>MTTPTDPSSISVASSDLPVSLAALTNDFSTHLNTDNYLLWRDQITPLLICNDLY</sequence>
<dbReference type="EMBL" id="JACEGQ020000014">
    <property type="protein sequence ID" value="KAH8489851.1"/>
    <property type="molecule type" value="Genomic_DNA"/>
</dbReference>
<evidence type="ECO:0008006" key="3">
    <source>
        <dbReference type="Google" id="ProtNLM"/>
    </source>
</evidence>
<proteinExistence type="predicted"/>
<evidence type="ECO:0000313" key="1">
    <source>
        <dbReference type="EMBL" id="KAH8489851.1"/>
    </source>
</evidence>
<comment type="caution">
    <text evidence="1">The sequence shown here is derived from an EMBL/GenBank/DDBJ whole genome shotgun (WGS) entry which is preliminary data.</text>
</comment>
<feature type="non-terminal residue" evidence="1">
    <location>
        <position position="54"/>
    </location>
</feature>
<dbReference type="Proteomes" id="UP000807159">
    <property type="component" value="Chromosome 14"/>
</dbReference>
<reference evidence="1" key="1">
    <citation type="journal article" date="2021" name="J. Hered.">
        <title>Genome Assembly of Salicaceae Populus deltoides (Eastern Cottonwood) I-69 Based on Nanopore Sequencing and Hi-C Technologies.</title>
        <authorList>
            <person name="Bai S."/>
            <person name="Wu H."/>
            <person name="Zhang J."/>
            <person name="Pan Z."/>
            <person name="Zhao W."/>
            <person name="Li Z."/>
            <person name="Tong C."/>
        </authorList>
    </citation>
    <scope>NUCLEOTIDE SEQUENCE</scope>
    <source>
        <tissue evidence="1">Leaf</tissue>
    </source>
</reference>
<evidence type="ECO:0000313" key="2">
    <source>
        <dbReference type="Proteomes" id="UP000807159"/>
    </source>
</evidence>
<name>A0A8T2XCH4_POPDE</name>
<keyword evidence="2" id="KW-1185">Reference proteome</keyword>
<protein>
    <recommendedName>
        <fullName evidence="3">Retrotransposon Copia-like N-terminal domain-containing protein</fullName>
    </recommendedName>
</protein>
<accession>A0A8T2XCH4</accession>
<organism evidence="1 2">
    <name type="scientific">Populus deltoides</name>
    <name type="common">Eastern poplar</name>
    <name type="synonym">Eastern cottonwood</name>
    <dbReference type="NCBI Taxonomy" id="3696"/>
    <lineage>
        <taxon>Eukaryota</taxon>
        <taxon>Viridiplantae</taxon>
        <taxon>Streptophyta</taxon>
        <taxon>Embryophyta</taxon>
        <taxon>Tracheophyta</taxon>
        <taxon>Spermatophyta</taxon>
        <taxon>Magnoliopsida</taxon>
        <taxon>eudicotyledons</taxon>
        <taxon>Gunneridae</taxon>
        <taxon>Pentapetalae</taxon>
        <taxon>rosids</taxon>
        <taxon>fabids</taxon>
        <taxon>Malpighiales</taxon>
        <taxon>Salicaceae</taxon>
        <taxon>Saliceae</taxon>
        <taxon>Populus</taxon>
    </lineage>
</organism>
<gene>
    <name evidence="1" type="ORF">H0E87_025174</name>
</gene>